<keyword evidence="2" id="KW-0808">Transferase</keyword>
<dbReference type="GO" id="GO:0008033">
    <property type="term" value="P:tRNA processing"/>
    <property type="evidence" value="ECO:0007669"/>
    <property type="project" value="UniProtKB-KW"/>
</dbReference>
<gene>
    <name evidence="9" type="ORF">FCM35_KLT07320</name>
</gene>
<name>A0A833QTG1_9POAL</name>
<protein>
    <recommendedName>
        <fullName evidence="1">tRNA-uridine aminocarboxypropyltransferase</fullName>
        <ecNumber evidence="1">2.5.1.25</ecNumber>
    </recommendedName>
</protein>
<dbReference type="PANTHER" id="PTHR21392">
    <property type="entry name" value="TRNA-URIDINE AMINOCARBOXYPROPYLTRANSFERASE 2"/>
    <property type="match status" value="1"/>
</dbReference>
<evidence type="ECO:0000256" key="1">
    <source>
        <dbReference type="ARBA" id="ARBA00012386"/>
    </source>
</evidence>
<evidence type="ECO:0000256" key="5">
    <source>
        <dbReference type="ARBA" id="ARBA00034489"/>
    </source>
</evidence>
<organism evidence="9 10">
    <name type="scientific">Carex littledalei</name>
    <dbReference type="NCBI Taxonomy" id="544730"/>
    <lineage>
        <taxon>Eukaryota</taxon>
        <taxon>Viridiplantae</taxon>
        <taxon>Streptophyta</taxon>
        <taxon>Embryophyta</taxon>
        <taxon>Tracheophyta</taxon>
        <taxon>Spermatophyta</taxon>
        <taxon>Magnoliopsida</taxon>
        <taxon>Liliopsida</taxon>
        <taxon>Poales</taxon>
        <taxon>Cyperaceae</taxon>
        <taxon>Cyperoideae</taxon>
        <taxon>Cariceae</taxon>
        <taxon>Carex</taxon>
        <taxon>Carex subgen. Euthyceras</taxon>
    </lineage>
</organism>
<keyword evidence="10" id="KW-1185">Reference proteome</keyword>
<comment type="similarity">
    <text evidence="5">Belongs to the TDD superfamily. DTWD2 family.</text>
</comment>
<evidence type="ECO:0000256" key="3">
    <source>
        <dbReference type="ARBA" id="ARBA00022691"/>
    </source>
</evidence>
<dbReference type="InterPro" id="IPR005636">
    <property type="entry name" value="DTW"/>
</dbReference>
<proteinExistence type="inferred from homology"/>
<evidence type="ECO:0000313" key="9">
    <source>
        <dbReference type="EMBL" id="KAF3327202.1"/>
    </source>
</evidence>
<evidence type="ECO:0000256" key="7">
    <source>
        <dbReference type="SAM" id="MobiDB-lite"/>
    </source>
</evidence>
<dbReference type="EC" id="2.5.1.25" evidence="1"/>
<sequence length="253" mass="27532">MEAGSSSDVPLTENGEQVEENDQNGGDPQEIAKQQTADERRCECPEGAVCVCPFIPASPLATCTTVFLLHHPNEEKHSPNHLATLSFLCHGLSQFKLISERRFYPGQIPLLDSLLESPSSSSPVLFLFPTPDSVDLSEWVRSTPPEKRTQPVLMVVDGTWSQASEMANNSLPFLSQFTTCVSLGGKVESQGGRPCEYTTLEAIAKALSILEPDGGGMVVETMMMVRRATVGRGPREPSNSKSRPKMKKNRGKG</sequence>
<dbReference type="GO" id="GO:0016432">
    <property type="term" value="F:tRNA-uridine aminocarboxypropyltransferase activity"/>
    <property type="evidence" value="ECO:0007669"/>
    <property type="project" value="UniProtKB-EC"/>
</dbReference>
<feature type="region of interest" description="Disordered" evidence="7">
    <location>
        <begin position="228"/>
        <end position="253"/>
    </location>
</feature>
<evidence type="ECO:0000256" key="2">
    <source>
        <dbReference type="ARBA" id="ARBA00022679"/>
    </source>
</evidence>
<evidence type="ECO:0000256" key="4">
    <source>
        <dbReference type="ARBA" id="ARBA00022694"/>
    </source>
</evidence>
<dbReference type="Pfam" id="PF03942">
    <property type="entry name" value="DTW"/>
    <property type="match status" value="1"/>
</dbReference>
<accession>A0A833QTG1</accession>
<dbReference type="PANTHER" id="PTHR21392:SF0">
    <property type="entry name" value="TRNA-URIDINE AMINOCARBOXYPROPYLTRANSFERASE 2"/>
    <property type="match status" value="1"/>
</dbReference>
<evidence type="ECO:0000259" key="8">
    <source>
        <dbReference type="SMART" id="SM01144"/>
    </source>
</evidence>
<comment type="catalytic activity">
    <reaction evidence="6">
        <text>a uridine in tRNA + S-adenosyl-L-methionine = a 3-[(3S)-3-amino-3-carboxypropyl]uridine in tRNA + S-methyl-5'-thioadenosine + H(+)</text>
        <dbReference type="Rhea" id="RHEA:62432"/>
        <dbReference type="Rhea" id="RHEA-COMP:13339"/>
        <dbReference type="Rhea" id="RHEA-COMP:16092"/>
        <dbReference type="ChEBI" id="CHEBI:15378"/>
        <dbReference type="ChEBI" id="CHEBI:17509"/>
        <dbReference type="ChEBI" id="CHEBI:59789"/>
        <dbReference type="ChEBI" id="CHEBI:65315"/>
        <dbReference type="ChEBI" id="CHEBI:82930"/>
        <dbReference type="EC" id="2.5.1.25"/>
    </reaction>
</comment>
<keyword evidence="3" id="KW-0949">S-adenosyl-L-methionine</keyword>
<dbReference type="EMBL" id="SWLB01000017">
    <property type="protein sequence ID" value="KAF3327202.1"/>
    <property type="molecule type" value="Genomic_DNA"/>
</dbReference>
<feature type="region of interest" description="Disordered" evidence="7">
    <location>
        <begin position="1"/>
        <end position="34"/>
    </location>
</feature>
<keyword evidence="4" id="KW-0819">tRNA processing</keyword>
<dbReference type="SMART" id="SM01144">
    <property type="entry name" value="DTW"/>
    <property type="match status" value="1"/>
</dbReference>
<evidence type="ECO:0000256" key="6">
    <source>
        <dbReference type="ARBA" id="ARBA00048718"/>
    </source>
</evidence>
<dbReference type="OrthoDB" id="408541at2759"/>
<feature type="compositionally biased region" description="Basic residues" evidence="7">
    <location>
        <begin position="242"/>
        <end position="253"/>
    </location>
</feature>
<dbReference type="Proteomes" id="UP000623129">
    <property type="component" value="Unassembled WGS sequence"/>
</dbReference>
<reference evidence="9" key="1">
    <citation type="submission" date="2020-01" db="EMBL/GenBank/DDBJ databases">
        <title>Genome sequence of Kobresia littledalei, the first chromosome-level genome in the family Cyperaceae.</title>
        <authorList>
            <person name="Qu G."/>
        </authorList>
    </citation>
    <scope>NUCLEOTIDE SEQUENCE</scope>
    <source>
        <strain evidence="9">C.B.Clarke</strain>
        <tissue evidence="9">Leaf</tissue>
    </source>
</reference>
<comment type="caution">
    <text evidence="9">The sequence shown here is derived from an EMBL/GenBank/DDBJ whole genome shotgun (WGS) entry which is preliminary data.</text>
</comment>
<evidence type="ECO:0000313" key="10">
    <source>
        <dbReference type="Proteomes" id="UP000623129"/>
    </source>
</evidence>
<dbReference type="InterPro" id="IPR039262">
    <property type="entry name" value="DTWD2/TAPT"/>
</dbReference>
<feature type="domain" description="DTW" evidence="8">
    <location>
        <begin position="36"/>
        <end position="233"/>
    </location>
</feature>
<dbReference type="AlphaFoldDB" id="A0A833QTG1"/>